<dbReference type="Proteomes" id="UP001227268">
    <property type="component" value="Unassembled WGS sequence"/>
</dbReference>
<protein>
    <submittedName>
        <fullName evidence="1">Uncharacterized protein</fullName>
    </submittedName>
</protein>
<name>A0ACC2VHP7_9TREE</name>
<gene>
    <name evidence="1" type="ORF">QFC21_004337</name>
</gene>
<evidence type="ECO:0000313" key="1">
    <source>
        <dbReference type="EMBL" id="KAJ9098689.1"/>
    </source>
</evidence>
<accession>A0ACC2VHP7</accession>
<dbReference type="EMBL" id="JASBWT010000014">
    <property type="protein sequence ID" value="KAJ9098689.1"/>
    <property type="molecule type" value="Genomic_DNA"/>
</dbReference>
<proteinExistence type="predicted"/>
<organism evidence="1 2">
    <name type="scientific">Naganishia friedmannii</name>
    <dbReference type="NCBI Taxonomy" id="89922"/>
    <lineage>
        <taxon>Eukaryota</taxon>
        <taxon>Fungi</taxon>
        <taxon>Dikarya</taxon>
        <taxon>Basidiomycota</taxon>
        <taxon>Agaricomycotina</taxon>
        <taxon>Tremellomycetes</taxon>
        <taxon>Filobasidiales</taxon>
        <taxon>Filobasidiaceae</taxon>
        <taxon>Naganishia</taxon>
    </lineage>
</organism>
<comment type="caution">
    <text evidence="1">The sequence shown here is derived from an EMBL/GenBank/DDBJ whole genome shotgun (WGS) entry which is preliminary data.</text>
</comment>
<reference evidence="1" key="1">
    <citation type="submission" date="2023-04" db="EMBL/GenBank/DDBJ databases">
        <title>Draft Genome sequencing of Naganishia species isolated from polar environments using Oxford Nanopore Technology.</title>
        <authorList>
            <person name="Leo P."/>
            <person name="Venkateswaran K."/>
        </authorList>
    </citation>
    <scope>NUCLEOTIDE SEQUENCE</scope>
    <source>
        <strain evidence="1">MNA-CCFEE 5423</strain>
    </source>
</reference>
<sequence>MSSSSPVVFNWTLKICKSIIALSPHVGASPTTTPTKKPPVTPSSVGTSGRKSMATPNRAPTTPTKTTPAALRFDPLNLPGSSAKKVSGPLVGKRVTRDLSDLRRKPSTASTPLAPKTPDSASKASASATALVTAPHLPSPPTTIAKTTTKAPSTIPTIVDTVTSTSKSASASHTPSKQRRTQTSASQAAPAQSHTLLPPSPPRLQLTPHRQAAINSPSRLARTPTGQASPMHNAMMKNKLESATAARTTASVKGKERALASRGGRGEKELDNPAFDGEDVEDDDLPSPSKRRRVGTHAGQSAIEAAASARKGIDLAQAMLDDPVSAPAFPSMDMDIDDPATDFGKLNRPTVSARKINRLFQPIPSLPVDPYSSVPAPPLVFTGPSIFYESEDRGARVFRKMVPPDDMVWGDPYALINPRRQTGASSSREVELAILKIQPNQVAEAYKKMERTKKRRLKRLQRLENGFQAAEPAETSSSILENTTCTWDREFGIPVDANEQSLVASLEVPDWQERLDVYQSRLPEGLHSVIRALNSRDVAATLPANTQHPSAVSTGADREWIARAETQGIAIRLYQDV</sequence>
<keyword evidence="2" id="KW-1185">Reference proteome</keyword>
<evidence type="ECO:0000313" key="2">
    <source>
        <dbReference type="Proteomes" id="UP001227268"/>
    </source>
</evidence>